<evidence type="ECO:0000313" key="2">
    <source>
        <dbReference type="EMBL" id="KFB01089.1"/>
    </source>
</evidence>
<reference evidence="2 3" key="1">
    <citation type="journal article" date="2014" name="Genome Announc.">
        <title>Draft Genome Sequence of the Algicidal Bacterium Mangrovimonas yunxiaonensis Strain LY01.</title>
        <authorList>
            <person name="Li Y."/>
            <person name="Zhu H."/>
            <person name="Li C."/>
            <person name="Zhang H."/>
            <person name="Chen Z."/>
            <person name="Zheng W."/>
            <person name="Xu H."/>
            <person name="Zheng T."/>
        </authorList>
    </citation>
    <scope>NUCLEOTIDE SEQUENCE [LARGE SCALE GENOMIC DNA]</scope>
    <source>
        <strain evidence="2 3">LY01</strain>
    </source>
</reference>
<keyword evidence="1" id="KW-0812">Transmembrane</keyword>
<reference evidence="3" key="2">
    <citation type="submission" date="2014-07" db="EMBL/GenBank/DDBJ databases">
        <title>Genome sequence of Mangrovimonas yunxiaonensis.</title>
        <authorList>
            <person name="Li Y."/>
            <person name="Zheng T."/>
        </authorList>
    </citation>
    <scope>NUCLEOTIDE SEQUENCE [LARGE SCALE GENOMIC DNA]</scope>
    <source>
        <strain evidence="3">LY01</strain>
    </source>
</reference>
<dbReference type="STRING" id="1197477.IA57_04435"/>
<gene>
    <name evidence="2" type="ORF">IA57_04435</name>
</gene>
<dbReference type="RefSeq" id="WP_036119747.1">
    <property type="nucleotide sequence ID" value="NZ_BMET01000001.1"/>
</dbReference>
<accession>A0A084TK53</accession>
<protein>
    <submittedName>
        <fullName evidence="2">Uncharacterized protein</fullName>
    </submittedName>
</protein>
<keyword evidence="1" id="KW-0472">Membrane</keyword>
<keyword evidence="3" id="KW-1185">Reference proteome</keyword>
<dbReference type="eggNOG" id="ENOG5032W1F">
    <property type="taxonomic scope" value="Bacteria"/>
</dbReference>
<sequence length="108" mass="12886">MEENKTVNKSIWGTWWTAFRKWFYPAWLIYETVIRFYDYALGVYHYIILQEQIWGVKMAQPVALLASSLTFAICFFFLTVPASMALFRYFNTKDLASNSTEQKIKRFL</sequence>
<dbReference type="AlphaFoldDB" id="A0A084TK53"/>
<name>A0A084TK53_9FLAO</name>
<evidence type="ECO:0000256" key="1">
    <source>
        <dbReference type="SAM" id="Phobius"/>
    </source>
</evidence>
<dbReference type="EMBL" id="JPFK01000005">
    <property type="protein sequence ID" value="KFB01089.1"/>
    <property type="molecule type" value="Genomic_DNA"/>
</dbReference>
<comment type="caution">
    <text evidence="2">The sequence shown here is derived from an EMBL/GenBank/DDBJ whole genome shotgun (WGS) entry which is preliminary data.</text>
</comment>
<dbReference type="Proteomes" id="UP000028521">
    <property type="component" value="Unassembled WGS sequence"/>
</dbReference>
<organism evidence="2 3">
    <name type="scientific">Mangrovimonas yunxiaonensis</name>
    <dbReference type="NCBI Taxonomy" id="1197477"/>
    <lineage>
        <taxon>Bacteria</taxon>
        <taxon>Pseudomonadati</taxon>
        <taxon>Bacteroidota</taxon>
        <taxon>Flavobacteriia</taxon>
        <taxon>Flavobacteriales</taxon>
        <taxon>Flavobacteriaceae</taxon>
        <taxon>Mangrovimonas</taxon>
    </lineage>
</organism>
<keyword evidence="1" id="KW-1133">Transmembrane helix</keyword>
<proteinExistence type="predicted"/>
<dbReference type="OrthoDB" id="1189484at2"/>
<feature type="transmembrane region" description="Helical" evidence="1">
    <location>
        <begin position="62"/>
        <end position="87"/>
    </location>
</feature>
<evidence type="ECO:0000313" key="3">
    <source>
        <dbReference type="Proteomes" id="UP000028521"/>
    </source>
</evidence>